<comment type="caution">
    <text evidence="3">The sequence shown here is derived from an EMBL/GenBank/DDBJ whole genome shotgun (WGS) entry which is preliminary data.</text>
</comment>
<dbReference type="Pfam" id="PF05569">
    <property type="entry name" value="Peptidase_M56"/>
    <property type="match status" value="1"/>
</dbReference>
<dbReference type="RefSeq" id="WP_023557464.1">
    <property type="nucleotide sequence ID" value="NZ_KI629785.1"/>
</dbReference>
<name>V6M3D5_9BACL</name>
<evidence type="ECO:0000259" key="2">
    <source>
        <dbReference type="Pfam" id="PF05569"/>
    </source>
</evidence>
<dbReference type="Proteomes" id="UP000017973">
    <property type="component" value="Unassembled WGS sequence"/>
</dbReference>
<dbReference type="PANTHER" id="PTHR34978:SF3">
    <property type="entry name" value="SLR0241 PROTEIN"/>
    <property type="match status" value="1"/>
</dbReference>
<keyword evidence="4" id="KW-1185">Reference proteome</keyword>
<keyword evidence="1" id="KW-1133">Transmembrane helix</keyword>
<dbReference type="EMBL" id="AYJU01000017">
    <property type="protein sequence ID" value="EST52852.1"/>
    <property type="molecule type" value="Genomic_DNA"/>
</dbReference>
<dbReference type="CDD" id="cd07341">
    <property type="entry name" value="M56_BlaR1_MecR1_like"/>
    <property type="match status" value="1"/>
</dbReference>
<keyword evidence="1" id="KW-0812">Transmembrane</keyword>
<feature type="transmembrane region" description="Helical" evidence="1">
    <location>
        <begin position="12"/>
        <end position="33"/>
    </location>
</feature>
<gene>
    <name evidence="3" type="ORF">T458_18060</name>
</gene>
<dbReference type="OrthoDB" id="9770467at2"/>
<keyword evidence="1" id="KW-0472">Membrane</keyword>
<feature type="domain" description="Peptidase M56" evidence="2">
    <location>
        <begin position="8"/>
        <end position="287"/>
    </location>
</feature>
<feature type="transmembrane region" description="Helical" evidence="1">
    <location>
        <begin position="45"/>
        <end position="67"/>
    </location>
</feature>
<protein>
    <submittedName>
        <fullName evidence="3">Peptidase M56</fullName>
    </submittedName>
</protein>
<feature type="transmembrane region" description="Helical" evidence="1">
    <location>
        <begin position="92"/>
        <end position="113"/>
    </location>
</feature>
<evidence type="ECO:0000313" key="4">
    <source>
        <dbReference type="Proteomes" id="UP000017973"/>
    </source>
</evidence>
<dbReference type="HOGENOM" id="CLU_584814_0_0_9"/>
<dbReference type="eggNOG" id="COG4219">
    <property type="taxonomic scope" value="Bacteria"/>
</dbReference>
<evidence type="ECO:0000256" key="1">
    <source>
        <dbReference type="SAM" id="Phobius"/>
    </source>
</evidence>
<dbReference type="PANTHER" id="PTHR34978">
    <property type="entry name" value="POSSIBLE SENSOR-TRANSDUCER PROTEIN BLAR"/>
    <property type="match status" value="1"/>
</dbReference>
<dbReference type="PATRIC" id="fig|1408254.3.peg.3563"/>
<dbReference type="InterPro" id="IPR052173">
    <property type="entry name" value="Beta-lactam_resp_regulator"/>
</dbReference>
<dbReference type="InterPro" id="IPR008756">
    <property type="entry name" value="Peptidase_M56"/>
</dbReference>
<organism evidence="3 4">
    <name type="scientific">Brevibacillus panacihumi W25</name>
    <dbReference type="NCBI Taxonomy" id="1408254"/>
    <lineage>
        <taxon>Bacteria</taxon>
        <taxon>Bacillati</taxon>
        <taxon>Bacillota</taxon>
        <taxon>Bacilli</taxon>
        <taxon>Bacillales</taxon>
        <taxon>Paenibacillaceae</taxon>
        <taxon>Brevibacillus</taxon>
    </lineage>
</organism>
<dbReference type="STRING" id="1408254.T458_18060"/>
<feature type="transmembrane region" description="Helical" evidence="1">
    <location>
        <begin position="298"/>
        <end position="320"/>
    </location>
</feature>
<proteinExistence type="predicted"/>
<sequence>MSKLLEMLVSLSVAGSAVVICILLLRFISPVVFPAKWRYAIGKMAIGFYLLPVALVMQTTTVPISALPSSIQQTQSNLTIVASPELNLSADVALFFLSIWGTGAFAFAVWQVYCYRRFMKKLQQTRLPVPDNSEAAEQLRWVKEAFSIKSNVLLAYSSAIRSPALVGLWKPTIYLPMETAAKVDLGMVFRHELIHLKRKDLWIKALTLGASALHWFNPFVHILQKEIHMWCELSCDEEVVKEMSYAERKRYGETILNVMAGSRGIPVRFCASLSSDAKQLKRRLNMILNVQRLKKKTVMIAIAAVIAIGTIGASTAVWAAQKTPEVKDAGDSILYHGVQYLKFSALTPDDQKFVIEEGLGAAVYVLEGYEHPVFSDELTHEEQARVTIEEGYFSPASIARLKEFREKFPRGVSVTITHQEDPSIPPGTSLTIRSLTPEESAVFKKREEEAKSGGSSNDQK</sequence>
<evidence type="ECO:0000313" key="3">
    <source>
        <dbReference type="EMBL" id="EST52852.1"/>
    </source>
</evidence>
<accession>V6M3D5</accession>
<reference evidence="3 4" key="1">
    <citation type="journal article" date="2014" name="Genome Announc.">
        <title>Draft Genome Sequence of Brevibacillus panacihumi Strain W25, a Halotolerant Hydrocarbon-Degrading Bacterium.</title>
        <authorList>
            <person name="Wang X."/>
            <person name="Jin D."/>
            <person name="Zhou L."/>
            <person name="Wu L."/>
            <person name="An W."/>
            <person name="Chen Y."/>
            <person name="Zhao L."/>
        </authorList>
    </citation>
    <scope>NUCLEOTIDE SEQUENCE [LARGE SCALE GENOMIC DNA]</scope>
    <source>
        <strain evidence="3 4">W25</strain>
    </source>
</reference>
<dbReference type="AlphaFoldDB" id="V6M3D5"/>